<dbReference type="SMART" id="SM00220">
    <property type="entry name" value="S_TKc"/>
    <property type="match status" value="1"/>
</dbReference>
<protein>
    <recommendedName>
        <fullName evidence="1">non-specific serine/threonine protein kinase</fullName>
        <ecNumber evidence="1">2.7.11.1</ecNumber>
    </recommendedName>
</protein>
<dbReference type="InterPro" id="IPR008271">
    <property type="entry name" value="Ser/Thr_kinase_AS"/>
</dbReference>
<evidence type="ECO:0000259" key="9">
    <source>
        <dbReference type="PROSITE" id="PS50011"/>
    </source>
</evidence>
<dbReference type="Gene3D" id="3.30.200.20">
    <property type="entry name" value="Phosphorylase Kinase, domain 1"/>
    <property type="match status" value="1"/>
</dbReference>
<sequence length="530" mass="56709">MSLRRRPESAPVDGRLIDKRYRLAEKLGSGGMGAVWIGHDTRFGREVALKEAHFDADGPDAAARIERIMREARAAARIDHPAVVTIHDVVMHDGRPWIVMERIRGESLGDRLKSERRLSDGEAARIAGAVAEALGAAHARGVLHRDVKPANVLLGPSGRVVLTDFGIARIQGERSLTRSGEFVGSLEYTAPERMGSARPGAAADLWSLGVMLFRMVEGWSPFRRTTVHATVTAVLTADMPRPVQTTGLAPLIMALLDRNPAGRPTADDAAAVLRSLAQPSPEQAANARESQIALPAVAGSVSRRPRKELITGVIAAAVAGTALTLVAASILHGASDPSSSSTPSATVTGRSPRPSLRASTAPSPASGYDRVIEAAFTVDLPRGWKRRGPASGPTFTFTAGDCRVTIVAGQDSARFQDGDPLEYQLMEPELAAFRNSTWSNAYDLKLARIHGREGAQGTYFWRDGKGLSLYAENTVLVADGRFHVILVEGPDTPTGRDLVYRVAKYASQTYTPQSTAPDHGLPSPPHETTS</sequence>
<dbReference type="GO" id="GO:0004674">
    <property type="term" value="F:protein serine/threonine kinase activity"/>
    <property type="evidence" value="ECO:0007669"/>
    <property type="project" value="UniProtKB-EC"/>
</dbReference>
<feature type="binding site" evidence="7">
    <location>
        <position position="50"/>
    </location>
    <ligand>
        <name>ATP</name>
        <dbReference type="ChEBI" id="CHEBI:30616"/>
    </ligand>
</feature>
<dbReference type="Gene3D" id="1.10.510.10">
    <property type="entry name" value="Transferase(Phosphotransferase) domain 1"/>
    <property type="match status" value="1"/>
</dbReference>
<dbReference type="EC" id="2.7.11.1" evidence="1"/>
<evidence type="ECO:0000256" key="1">
    <source>
        <dbReference type="ARBA" id="ARBA00012513"/>
    </source>
</evidence>
<dbReference type="PANTHER" id="PTHR43289:SF6">
    <property type="entry name" value="SERINE_THREONINE-PROTEIN KINASE NEKL-3"/>
    <property type="match status" value="1"/>
</dbReference>
<dbReference type="RefSeq" id="WP_330796986.1">
    <property type="nucleotide sequence ID" value="NZ_JAZEWV010000014.1"/>
</dbReference>
<evidence type="ECO:0000256" key="3">
    <source>
        <dbReference type="ARBA" id="ARBA00022679"/>
    </source>
</evidence>
<evidence type="ECO:0000256" key="2">
    <source>
        <dbReference type="ARBA" id="ARBA00022527"/>
    </source>
</evidence>
<dbReference type="Proteomes" id="UP001344658">
    <property type="component" value="Unassembled WGS sequence"/>
</dbReference>
<accession>A0ABU7PE10</accession>
<dbReference type="PROSITE" id="PS50011">
    <property type="entry name" value="PROTEIN_KINASE_DOM"/>
    <property type="match status" value="1"/>
</dbReference>
<evidence type="ECO:0000256" key="4">
    <source>
        <dbReference type="ARBA" id="ARBA00022741"/>
    </source>
</evidence>
<dbReference type="SUPFAM" id="SSF56112">
    <property type="entry name" value="Protein kinase-like (PK-like)"/>
    <property type="match status" value="1"/>
</dbReference>
<dbReference type="CDD" id="cd14014">
    <property type="entry name" value="STKc_PknB_like"/>
    <property type="match status" value="1"/>
</dbReference>
<dbReference type="PROSITE" id="PS00107">
    <property type="entry name" value="PROTEIN_KINASE_ATP"/>
    <property type="match status" value="1"/>
</dbReference>
<dbReference type="PROSITE" id="PS00108">
    <property type="entry name" value="PROTEIN_KINASE_ST"/>
    <property type="match status" value="1"/>
</dbReference>
<keyword evidence="4 7" id="KW-0547">Nucleotide-binding</keyword>
<evidence type="ECO:0000256" key="7">
    <source>
        <dbReference type="PROSITE-ProRule" id="PRU10141"/>
    </source>
</evidence>
<feature type="region of interest" description="Disordered" evidence="8">
    <location>
        <begin position="511"/>
        <end position="530"/>
    </location>
</feature>
<keyword evidence="5 10" id="KW-0418">Kinase</keyword>
<evidence type="ECO:0000313" key="10">
    <source>
        <dbReference type="EMBL" id="MEE4544044.1"/>
    </source>
</evidence>
<evidence type="ECO:0000256" key="5">
    <source>
        <dbReference type="ARBA" id="ARBA00022777"/>
    </source>
</evidence>
<feature type="compositionally biased region" description="Low complexity" evidence="8">
    <location>
        <begin position="333"/>
        <end position="346"/>
    </location>
</feature>
<evidence type="ECO:0000256" key="6">
    <source>
        <dbReference type="ARBA" id="ARBA00022840"/>
    </source>
</evidence>
<organism evidence="10 11">
    <name type="scientific">Actinacidiphila polyblastidii</name>
    <dbReference type="NCBI Taxonomy" id="3110430"/>
    <lineage>
        <taxon>Bacteria</taxon>
        <taxon>Bacillati</taxon>
        <taxon>Actinomycetota</taxon>
        <taxon>Actinomycetes</taxon>
        <taxon>Kitasatosporales</taxon>
        <taxon>Streptomycetaceae</taxon>
        <taxon>Actinacidiphila</taxon>
    </lineage>
</organism>
<feature type="region of interest" description="Disordered" evidence="8">
    <location>
        <begin position="333"/>
        <end position="365"/>
    </location>
</feature>
<dbReference type="Pfam" id="PF00069">
    <property type="entry name" value="Pkinase"/>
    <property type="match status" value="1"/>
</dbReference>
<name>A0ABU7PE10_9ACTN</name>
<keyword evidence="11" id="KW-1185">Reference proteome</keyword>
<dbReference type="InterPro" id="IPR011009">
    <property type="entry name" value="Kinase-like_dom_sf"/>
</dbReference>
<keyword evidence="2" id="KW-0723">Serine/threonine-protein kinase</keyword>
<evidence type="ECO:0000313" key="11">
    <source>
        <dbReference type="Proteomes" id="UP001344658"/>
    </source>
</evidence>
<dbReference type="InterPro" id="IPR000719">
    <property type="entry name" value="Prot_kinase_dom"/>
</dbReference>
<comment type="caution">
    <text evidence="10">The sequence shown here is derived from an EMBL/GenBank/DDBJ whole genome shotgun (WGS) entry which is preliminary data.</text>
</comment>
<dbReference type="EMBL" id="JAZEWV010000014">
    <property type="protein sequence ID" value="MEE4544044.1"/>
    <property type="molecule type" value="Genomic_DNA"/>
</dbReference>
<feature type="domain" description="Protein kinase" evidence="9">
    <location>
        <begin position="21"/>
        <end position="276"/>
    </location>
</feature>
<dbReference type="InterPro" id="IPR017441">
    <property type="entry name" value="Protein_kinase_ATP_BS"/>
</dbReference>
<dbReference type="PANTHER" id="PTHR43289">
    <property type="entry name" value="MITOGEN-ACTIVATED PROTEIN KINASE KINASE KINASE 20-RELATED"/>
    <property type="match status" value="1"/>
</dbReference>
<evidence type="ECO:0000256" key="8">
    <source>
        <dbReference type="SAM" id="MobiDB-lite"/>
    </source>
</evidence>
<gene>
    <name evidence="10" type="ORF">V2S66_18960</name>
</gene>
<proteinExistence type="predicted"/>
<keyword evidence="3 10" id="KW-0808">Transferase</keyword>
<keyword evidence="6 7" id="KW-0067">ATP-binding</keyword>
<reference evidence="10 11" key="1">
    <citation type="submission" date="2023-12" db="EMBL/GenBank/DDBJ databases">
        <title>Streptomyces sp. V4-01.</title>
        <authorList>
            <person name="Somphong A."/>
            <person name="Phongsopitanun W."/>
        </authorList>
    </citation>
    <scope>NUCLEOTIDE SEQUENCE [LARGE SCALE GENOMIC DNA]</scope>
    <source>
        <strain evidence="10 11">V4-01</strain>
    </source>
</reference>